<dbReference type="EMBL" id="JAWQEG010002766">
    <property type="protein sequence ID" value="KAK3869866.1"/>
    <property type="molecule type" value="Genomic_DNA"/>
</dbReference>
<gene>
    <name evidence="1" type="ORF">Pcinc_024870</name>
</gene>
<dbReference type="AlphaFoldDB" id="A0AAE1FA15"/>
<accession>A0AAE1FA15</accession>
<evidence type="ECO:0000313" key="1">
    <source>
        <dbReference type="EMBL" id="KAK3869866.1"/>
    </source>
</evidence>
<name>A0AAE1FA15_PETCI</name>
<organism evidence="1 2">
    <name type="scientific">Petrolisthes cinctipes</name>
    <name type="common">Flat porcelain crab</name>
    <dbReference type="NCBI Taxonomy" id="88211"/>
    <lineage>
        <taxon>Eukaryota</taxon>
        <taxon>Metazoa</taxon>
        <taxon>Ecdysozoa</taxon>
        <taxon>Arthropoda</taxon>
        <taxon>Crustacea</taxon>
        <taxon>Multicrustacea</taxon>
        <taxon>Malacostraca</taxon>
        <taxon>Eumalacostraca</taxon>
        <taxon>Eucarida</taxon>
        <taxon>Decapoda</taxon>
        <taxon>Pleocyemata</taxon>
        <taxon>Anomura</taxon>
        <taxon>Galatheoidea</taxon>
        <taxon>Porcellanidae</taxon>
        <taxon>Petrolisthes</taxon>
    </lineage>
</organism>
<sequence length="67" mass="7416">MVGLSERLSDTERVFRGFNQVIVEPEFHIDISRSTDSAGNVIGALDFVSEVFGYGDGTCGWRTKRSC</sequence>
<keyword evidence="2" id="KW-1185">Reference proteome</keyword>
<reference evidence="1" key="1">
    <citation type="submission" date="2023-10" db="EMBL/GenBank/DDBJ databases">
        <title>Genome assemblies of two species of porcelain crab, Petrolisthes cinctipes and Petrolisthes manimaculis (Anomura: Porcellanidae).</title>
        <authorList>
            <person name="Angst P."/>
        </authorList>
    </citation>
    <scope>NUCLEOTIDE SEQUENCE</scope>
    <source>
        <strain evidence="1">PB745_01</strain>
        <tissue evidence="1">Gill</tissue>
    </source>
</reference>
<evidence type="ECO:0000313" key="2">
    <source>
        <dbReference type="Proteomes" id="UP001286313"/>
    </source>
</evidence>
<comment type="caution">
    <text evidence="1">The sequence shown here is derived from an EMBL/GenBank/DDBJ whole genome shotgun (WGS) entry which is preliminary data.</text>
</comment>
<dbReference type="Proteomes" id="UP001286313">
    <property type="component" value="Unassembled WGS sequence"/>
</dbReference>
<protein>
    <submittedName>
        <fullName evidence="1">Uncharacterized protein</fullName>
    </submittedName>
</protein>
<proteinExistence type="predicted"/>